<dbReference type="EMBL" id="AABYWZ010000011">
    <property type="protein sequence ID" value="EAJ5681635.1"/>
    <property type="molecule type" value="Genomic_DNA"/>
</dbReference>
<comment type="caution">
    <text evidence="2">The sequence shown here is derived from an EMBL/GenBank/DDBJ whole genome shotgun (WGS) entry which is preliminary data.</text>
</comment>
<evidence type="ECO:0000259" key="1">
    <source>
        <dbReference type="Pfam" id="PF01926"/>
    </source>
</evidence>
<feature type="domain" description="G" evidence="1">
    <location>
        <begin position="41"/>
        <end position="126"/>
    </location>
</feature>
<gene>
    <name evidence="2" type="ORF">BXA13_04850</name>
</gene>
<dbReference type="InterPro" id="IPR006073">
    <property type="entry name" value="GTP-bd"/>
</dbReference>
<reference evidence="2 3" key="1">
    <citation type="submission" date="2018-05" db="EMBL/GenBank/DDBJ databases">
        <authorList>
            <consortium name="PulseNet: The National Subtyping Network for Foodborne Disease Surveillance"/>
            <person name="Tarr C.L."/>
            <person name="Trees E."/>
            <person name="Katz L.S."/>
            <person name="Carleton-Romer H.A."/>
            <person name="Stroika S."/>
            <person name="Kucerova Z."/>
            <person name="Roache K.F."/>
            <person name="Sabol A.L."/>
            <person name="Besser J."/>
            <person name="Gerner-Smidt P."/>
        </authorList>
    </citation>
    <scope>NUCLEOTIDE SEQUENCE [LARGE SCALE GENOMIC DNA]</scope>
    <source>
        <strain evidence="2 3">2016D-0268</strain>
    </source>
</reference>
<evidence type="ECO:0000313" key="3">
    <source>
        <dbReference type="Proteomes" id="UP000556298"/>
    </source>
</evidence>
<name>A0A7U8GFK7_CAMLA</name>
<evidence type="ECO:0000313" key="2">
    <source>
        <dbReference type="EMBL" id="EAJ5681635.1"/>
    </source>
</evidence>
<dbReference type="AlphaFoldDB" id="A0A7U8GFK7"/>
<dbReference type="SUPFAM" id="SSF52540">
    <property type="entry name" value="P-loop containing nucleoside triphosphate hydrolases"/>
    <property type="match status" value="1"/>
</dbReference>
<dbReference type="Proteomes" id="UP000556298">
    <property type="component" value="Unassembled WGS sequence"/>
</dbReference>
<protein>
    <recommendedName>
        <fullName evidence="1">G domain-containing protein</fullName>
    </recommendedName>
</protein>
<dbReference type="InterPro" id="IPR027417">
    <property type="entry name" value="P-loop_NTPase"/>
</dbReference>
<sequence length="203" mass="23156">MVWFLAPVAVAAGIGAYAAYKSYKNDNDIDDDISNFAKDKNVMFAGEPMAGKTTIVKIITKKIDKIDEHIATNTGKKEKYENLHFIDHGGSKAQIIDRNKSFTNLNNGDYVVYVFDSSKYNKDKNIKFGMDFWKKRIVDEEKNNGKKINYIIIGTRAGETKKDIMNDIKQNISNAKVEIFELLGDKSDNHYEKIHKELMGLFK</sequence>
<dbReference type="Pfam" id="PF01926">
    <property type="entry name" value="MMR_HSR1"/>
    <property type="match status" value="1"/>
</dbReference>
<organism evidence="2 3">
    <name type="scientific">Campylobacter lari</name>
    <dbReference type="NCBI Taxonomy" id="201"/>
    <lineage>
        <taxon>Bacteria</taxon>
        <taxon>Pseudomonadati</taxon>
        <taxon>Campylobacterota</taxon>
        <taxon>Epsilonproteobacteria</taxon>
        <taxon>Campylobacterales</taxon>
        <taxon>Campylobacteraceae</taxon>
        <taxon>Campylobacter</taxon>
    </lineage>
</organism>
<dbReference type="Gene3D" id="3.40.50.300">
    <property type="entry name" value="P-loop containing nucleotide triphosphate hydrolases"/>
    <property type="match status" value="1"/>
</dbReference>
<proteinExistence type="predicted"/>
<dbReference type="GO" id="GO:0005525">
    <property type="term" value="F:GTP binding"/>
    <property type="evidence" value="ECO:0007669"/>
    <property type="project" value="InterPro"/>
</dbReference>
<accession>A0A7U8GFK7</accession>